<gene>
    <name evidence="6" type="ORF">UFOPK1726_00655</name>
</gene>
<organism evidence="6">
    <name type="scientific">freshwater metagenome</name>
    <dbReference type="NCBI Taxonomy" id="449393"/>
    <lineage>
        <taxon>unclassified sequences</taxon>
        <taxon>metagenomes</taxon>
        <taxon>ecological metagenomes</taxon>
    </lineage>
</organism>
<evidence type="ECO:0000256" key="2">
    <source>
        <dbReference type="ARBA" id="ARBA00022598"/>
    </source>
</evidence>
<keyword evidence="4" id="KW-0658">Purine biosynthesis</keyword>
<protein>
    <submittedName>
        <fullName evidence="6">Unannotated protein</fullName>
    </submittedName>
</protein>
<evidence type="ECO:0000256" key="5">
    <source>
        <dbReference type="ARBA" id="ARBA00022840"/>
    </source>
</evidence>
<dbReference type="GO" id="GO:0006164">
    <property type="term" value="P:purine nucleotide biosynthetic process"/>
    <property type="evidence" value="ECO:0007669"/>
    <property type="project" value="UniProtKB-KW"/>
</dbReference>
<dbReference type="PANTHER" id="PTHR34696">
    <property type="entry name" value="PHOSPHORIBOSYLFORMYLGLYCINAMIDINE SYNTHASE SUBUNIT PURS"/>
    <property type="match status" value="1"/>
</dbReference>
<dbReference type="InterPro" id="IPR036604">
    <property type="entry name" value="PurS-like_sf"/>
</dbReference>
<dbReference type="HAMAP" id="MF_01926">
    <property type="entry name" value="PurS"/>
    <property type="match status" value="1"/>
</dbReference>
<dbReference type="SUPFAM" id="SSF82697">
    <property type="entry name" value="PurS-like"/>
    <property type="match status" value="1"/>
</dbReference>
<proteinExistence type="inferred from homology"/>
<evidence type="ECO:0000313" key="6">
    <source>
        <dbReference type="EMBL" id="CAB4577379.1"/>
    </source>
</evidence>
<dbReference type="NCBIfam" id="TIGR00302">
    <property type="entry name" value="phosphoribosylformylglycinamidine synthase subunit PurS"/>
    <property type="match status" value="1"/>
</dbReference>
<dbReference type="NCBIfam" id="NF004630">
    <property type="entry name" value="PRK05974.1"/>
    <property type="match status" value="1"/>
</dbReference>
<dbReference type="Pfam" id="PF02700">
    <property type="entry name" value="PurS"/>
    <property type="match status" value="1"/>
</dbReference>
<evidence type="ECO:0000256" key="3">
    <source>
        <dbReference type="ARBA" id="ARBA00022741"/>
    </source>
</evidence>
<keyword evidence="5" id="KW-0067">ATP-binding</keyword>
<dbReference type="AlphaFoldDB" id="A0A6J6EPS2"/>
<sequence>MHLVEKIIVEVMPKPEILDPQGRAIQGVFNRAGHASVNNVRQGKRFEISVDGPITDALLDEIEELAATVLSNPVIETYAIYADEGDGE</sequence>
<accession>A0A6J6EPS2</accession>
<keyword evidence="2" id="KW-0436">Ligase</keyword>
<dbReference type="GO" id="GO:0005524">
    <property type="term" value="F:ATP binding"/>
    <property type="evidence" value="ECO:0007669"/>
    <property type="project" value="UniProtKB-KW"/>
</dbReference>
<keyword evidence="1" id="KW-0963">Cytoplasm</keyword>
<dbReference type="EMBL" id="CAEZTT010000066">
    <property type="protein sequence ID" value="CAB4577379.1"/>
    <property type="molecule type" value="Genomic_DNA"/>
</dbReference>
<evidence type="ECO:0000256" key="1">
    <source>
        <dbReference type="ARBA" id="ARBA00022490"/>
    </source>
</evidence>
<keyword evidence="3" id="KW-0547">Nucleotide-binding</keyword>
<dbReference type="InterPro" id="IPR003850">
    <property type="entry name" value="PurS"/>
</dbReference>
<evidence type="ECO:0000256" key="4">
    <source>
        <dbReference type="ARBA" id="ARBA00022755"/>
    </source>
</evidence>
<name>A0A6J6EPS2_9ZZZZ</name>
<reference evidence="6" key="1">
    <citation type="submission" date="2020-05" db="EMBL/GenBank/DDBJ databases">
        <authorList>
            <person name="Chiriac C."/>
            <person name="Salcher M."/>
            <person name="Ghai R."/>
            <person name="Kavagutti S V."/>
        </authorList>
    </citation>
    <scope>NUCLEOTIDE SEQUENCE</scope>
</reference>
<dbReference type="PANTHER" id="PTHR34696:SF1">
    <property type="entry name" value="PHOSPHORIBOSYLFORMYLGLYCINAMIDINE SYNTHASE SUBUNIT PURS"/>
    <property type="match status" value="1"/>
</dbReference>
<dbReference type="GO" id="GO:0016874">
    <property type="term" value="F:ligase activity"/>
    <property type="evidence" value="ECO:0007669"/>
    <property type="project" value="UniProtKB-KW"/>
</dbReference>
<dbReference type="Gene3D" id="3.30.1280.10">
    <property type="entry name" value="Phosphoribosylformylglycinamidine synthase subunit PurS"/>
    <property type="match status" value="1"/>
</dbReference>